<reference evidence="1 2" key="1">
    <citation type="journal article" date="2016" name="Nat. Commun.">
        <title>Thousands of microbial genomes shed light on interconnected biogeochemical processes in an aquifer system.</title>
        <authorList>
            <person name="Anantharaman K."/>
            <person name="Brown C.T."/>
            <person name="Hug L.A."/>
            <person name="Sharon I."/>
            <person name="Castelle C.J."/>
            <person name="Probst A.J."/>
            <person name="Thomas B.C."/>
            <person name="Singh A."/>
            <person name="Wilkins M.J."/>
            <person name="Karaoz U."/>
            <person name="Brodie E.L."/>
            <person name="Williams K.H."/>
            <person name="Hubbard S.S."/>
            <person name="Banfield J.F."/>
        </authorList>
    </citation>
    <scope>NUCLEOTIDE SEQUENCE [LARGE SCALE GENOMIC DNA]</scope>
</reference>
<proteinExistence type="predicted"/>
<evidence type="ECO:0000313" key="2">
    <source>
        <dbReference type="Proteomes" id="UP000178764"/>
    </source>
</evidence>
<name>A0A1F5DNK5_9BACT</name>
<evidence type="ECO:0000313" key="1">
    <source>
        <dbReference type="EMBL" id="OGD56738.1"/>
    </source>
</evidence>
<organism evidence="1 2">
    <name type="scientific">Candidatus Berkelbacteria bacterium RBG_13_40_8</name>
    <dbReference type="NCBI Taxonomy" id="1797467"/>
    <lineage>
        <taxon>Bacteria</taxon>
        <taxon>Candidatus Berkelbacteria</taxon>
    </lineage>
</organism>
<accession>A0A1F5DNK5</accession>
<dbReference type="EMBL" id="MEZT01000014">
    <property type="protein sequence ID" value="OGD56738.1"/>
    <property type="molecule type" value="Genomic_DNA"/>
</dbReference>
<dbReference type="Proteomes" id="UP000178764">
    <property type="component" value="Unassembled WGS sequence"/>
</dbReference>
<sequence>MRRKHISEQQTTLAFAKRHLLRVPKATKTPKPRTEWVVFGGDKKVVTTIKAYSYNQAISGLRHRKKSISLGSQGYLRPTTDFPPDAVFREGTYEDDLFGTSLASIGQVFREIMSQPQ</sequence>
<gene>
    <name evidence="1" type="ORF">A2V71_04340</name>
</gene>
<comment type="caution">
    <text evidence="1">The sequence shown here is derived from an EMBL/GenBank/DDBJ whole genome shotgun (WGS) entry which is preliminary data.</text>
</comment>
<protein>
    <submittedName>
        <fullName evidence="1">Uncharacterized protein</fullName>
    </submittedName>
</protein>
<dbReference type="AlphaFoldDB" id="A0A1F5DNK5"/>